<dbReference type="EMBL" id="JXTH01000033">
    <property type="protein sequence ID" value="KIQ94109.1"/>
    <property type="molecule type" value="Genomic_DNA"/>
</dbReference>
<evidence type="ECO:0000256" key="4">
    <source>
        <dbReference type="ARBA" id="ARBA00023224"/>
    </source>
</evidence>
<dbReference type="SMART" id="SM00283">
    <property type="entry name" value="MA"/>
    <property type="match status" value="1"/>
</dbReference>
<dbReference type="InterPro" id="IPR003660">
    <property type="entry name" value="HAMP_dom"/>
</dbReference>
<dbReference type="InterPro" id="IPR021796">
    <property type="entry name" value="Tll0287-like_dom"/>
</dbReference>
<dbReference type="AlphaFoldDB" id="A0A0D0QXB9"/>
<dbReference type="PATRIC" id="fig|404937.3.peg.1888"/>
<dbReference type="PROSITE" id="PS50885">
    <property type="entry name" value="HAMP"/>
    <property type="match status" value="1"/>
</dbReference>
<evidence type="ECO:0000259" key="9">
    <source>
        <dbReference type="PROSITE" id="PS50885"/>
    </source>
</evidence>
<comment type="similarity">
    <text evidence="5">Belongs to the methyl-accepting chemotaxis (MCP) protein family.</text>
</comment>
<feature type="transmembrane region" description="Helical" evidence="7">
    <location>
        <begin position="6"/>
        <end position="26"/>
    </location>
</feature>
<evidence type="ECO:0000313" key="11">
    <source>
        <dbReference type="Proteomes" id="UP000032102"/>
    </source>
</evidence>
<name>A0A0D0QXB9_9BACL</name>
<evidence type="ECO:0000256" key="1">
    <source>
        <dbReference type="ARBA" id="ARBA00004236"/>
    </source>
</evidence>
<dbReference type="RefSeq" id="WP_043966668.1">
    <property type="nucleotide sequence ID" value="NZ_JXTH01000033.1"/>
</dbReference>
<protein>
    <recommendedName>
        <fullName evidence="12">Methyl-accepting chemotaxis protein</fullName>
    </recommendedName>
</protein>
<dbReference type="GO" id="GO:0005886">
    <property type="term" value="C:plasma membrane"/>
    <property type="evidence" value="ECO:0007669"/>
    <property type="project" value="UniProtKB-SubCell"/>
</dbReference>
<evidence type="ECO:0000256" key="7">
    <source>
        <dbReference type="SAM" id="Phobius"/>
    </source>
</evidence>
<accession>A0A0D0QXB9</accession>
<comment type="subcellular location">
    <subcellularLocation>
        <location evidence="1">Cell membrane</location>
    </subcellularLocation>
</comment>
<dbReference type="InterPro" id="IPR004089">
    <property type="entry name" value="MCPsignal_dom"/>
</dbReference>
<evidence type="ECO:0000256" key="5">
    <source>
        <dbReference type="ARBA" id="ARBA00029447"/>
    </source>
</evidence>
<dbReference type="Proteomes" id="UP000032102">
    <property type="component" value="Unassembled WGS sequence"/>
</dbReference>
<keyword evidence="3 7" id="KW-0472">Membrane</keyword>
<dbReference type="PROSITE" id="PS50111">
    <property type="entry name" value="CHEMOTAXIS_TRANSDUC_2"/>
    <property type="match status" value="1"/>
</dbReference>
<feature type="transmembrane region" description="Helical" evidence="7">
    <location>
        <begin position="187"/>
        <end position="206"/>
    </location>
</feature>
<evidence type="ECO:0000313" key="10">
    <source>
        <dbReference type="EMBL" id="KIQ94109.1"/>
    </source>
</evidence>
<proteinExistence type="inferred from homology"/>
<keyword evidence="7" id="KW-0812">Transmembrane</keyword>
<sequence>MAKRFLFIIVTAMIVSFSLLFSFFYLNSMKNAQKQLYNQAKSLATQLDDKNTFIQLHTNQIRLTNGENLGDGIGLRLRQVGVPGFIRNEQNAPDDFEKQAIQAFLSHPSATEYTALAKVNDRLVYRYVEPLRMEAACLACHGEPRGEKDMFGFQKEGLKIGDLRGAITVTVPAEHVIRSVRENTIDLVIGGIVIIIVLVSIVFLTIRRTIVLPVRNIVDVFQNISKGDLTTEDVIVAGNHEIALLSKAAVDMKRQLRSLIFKVKESSEQVTASSQELSSISHEASILSKEISQFVDAVAQQANNQSIKTEYASQQVAKLSEHVQQIAHKTSMMQALGHEAEQESINGKRSVENTITQIHVIRDTVKHLSDIVIQLSERSQQISTIVHMISNISEQTNLLALNAAIEASRAGEHGRGFTVVAEEVRKLAEQSAQSARTITQLIQHIQSDISSVVKQMEAGFLEVQKGEQIVENTGESFERILCALKTVVDEITQVANGAKQIAESANKVTEEIDHIRFQAKEGAASSFEIATNIERQNESVHLINQSAKQLADLSMELLSSVQNFKA</sequence>
<keyword evidence="7" id="KW-1133">Transmembrane helix</keyword>
<evidence type="ECO:0000256" key="6">
    <source>
        <dbReference type="PROSITE-ProRule" id="PRU00284"/>
    </source>
</evidence>
<comment type="caution">
    <text evidence="10">The sequence shown here is derived from an EMBL/GenBank/DDBJ whole genome shotgun (WGS) entry which is preliminary data.</text>
</comment>
<keyword evidence="11" id="KW-1185">Reference proteome</keyword>
<keyword evidence="2" id="KW-1003">Cell membrane</keyword>
<evidence type="ECO:0008006" key="12">
    <source>
        <dbReference type="Google" id="ProtNLM"/>
    </source>
</evidence>
<keyword evidence="4 6" id="KW-0807">Transducer</keyword>
<dbReference type="Pfam" id="PF11845">
    <property type="entry name" value="Tll0287-like"/>
    <property type="match status" value="1"/>
</dbReference>
<feature type="domain" description="Methyl-accepting transducer" evidence="8">
    <location>
        <begin position="280"/>
        <end position="516"/>
    </location>
</feature>
<dbReference type="Pfam" id="PF00015">
    <property type="entry name" value="MCPsignal"/>
    <property type="match status" value="1"/>
</dbReference>
<dbReference type="Gene3D" id="6.10.340.10">
    <property type="match status" value="1"/>
</dbReference>
<dbReference type="SUPFAM" id="SSF58104">
    <property type="entry name" value="Methyl-accepting chemotaxis protein (MCP) signaling domain"/>
    <property type="match status" value="1"/>
</dbReference>
<feature type="domain" description="HAMP" evidence="9">
    <location>
        <begin position="208"/>
        <end position="261"/>
    </location>
</feature>
<reference evidence="10 11" key="1">
    <citation type="submission" date="2015-01" db="EMBL/GenBank/DDBJ databases">
        <title>Draft genome of Anoxybacillus thermarum strain AF/04.</title>
        <authorList>
            <person name="Poli A."/>
            <person name="Nicolaus B."/>
            <person name="Chan K.-G."/>
            <person name="Kahar U.M."/>
            <person name="Yaakob A.S."/>
            <person name="Chan C.S."/>
            <person name="Goh K.M."/>
        </authorList>
    </citation>
    <scope>NUCLEOTIDE SEQUENCE [LARGE SCALE GENOMIC DNA]</scope>
    <source>
        <strain evidence="10 11">AF/04</strain>
    </source>
</reference>
<dbReference type="GO" id="GO:0007165">
    <property type="term" value="P:signal transduction"/>
    <property type="evidence" value="ECO:0007669"/>
    <property type="project" value="UniProtKB-KW"/>
</dbReference>
<dbReference type="CDD" id="cd11386">
    <property type="entry name" value="MCP_signal"/>
    <property type="match status" value="1"/>
</dbReference>
<dbReference type="PANTHER" id="PTHR32089">
    <property type="entry name" value="METHYL-ACCEPTING CHEMOTAXIS PROTEIN MCPB"/>
    <property type="match status" value="1"/>
</dbReference>
<dbReference type="Pfam" id="PF00672">
    <property type="entry name" value="HAMP"/>
    <property type="match status" value="1"/>
</dbReference>
<gene>
    <name evidence="10" type="ORF">LH47_01788</name>
</gene>
<organism evidence="10 11">
    <name type="scientific">Anoxybacillus thermarum</name>
    <dbReference type="NCBI Taxonomy" id="404937"/>
    <lineage>
        <taxon>Bacteria</taxon>
        <taxon>Bacillati</taxon>
        <taxon>Bacillota</taxon>
        <taxon>Bacilli</taxon>
        <taxon>Bacillales</taxon>
        <taxon>Anoxybacillaceae</taxon>
        <taxon>Anoxybacillus</taxon>
    </lineage>
</organism>
<evidence type="ECO:0000256" key="3">
    <source>
        <dbReference type="ARBA" id="ARBA00023136"/>
    </source>
</evidence>
<dbReference type="Gene3D" id="1.10.287.950">
    <property type="entry name" value="Methyl-accepting chemotaxis protein"/>
    <property type="match status" value="1"/>
</dbReference>
<evidence type="ECO:0000256" key="2">
    <source>
        <dbReference type="ARBA" id="ARBA00022475"/>
    </source>
</evidence>
<evidence type="ECO:0000259" key="8">
    <source>
        <dbReference type="PROSITE" id="PS50111"/>
    </source>
</evidence>
<dbReference type="PANTHER" id="PTHR32089:SF114">
    <property type="entry name" value="METHYL-ACCEPTING CHEMOTAXIS PROTEIN MCPB"/>
    <property type="match status" value="1"/>
</dbReference>